<accession>K1QL85</accession>
<dbReference type="HOGENOM" id="CLU_1042989_0_0_1"/>
<dbReference type="PROSITE" id="PS50222">
    <property type="entry name" value="EF_HAND_2"/>
    <property type="match status" value="1"/>
</dbReference>
<organism evidence="1">
    <name type="scientific">Magallana gigas</name>
    <name type="common">Pacific oyster</name>
    <name type="synonym">Crassostrea gigas</name>
    <dbReference type="NCBI Taxonomy" id="29159"/>
    <lineage>
        <taxon>Eukaryota</taxon>
        <taxon>Metazoa</taxon>
        <taxon>Spiralia</taxon>
        <taxon>Lophotrochozoa</taxon>
        <taxon>Mollusca</taxon>
        <taxon>Bivalvia</taxon>
        <taxon>Autobranchia</taxon>
        <taxon>Pteriomorphia</taxon>
        <taxon>Ostreida</taxon>
        <taxon>Ostreoidea</taxon>
        <taxon>Ostreidae</taxon>
        <taxon>Magallana</taxon>
    </lineage>
</organism>
<proteinExistence type="predicted"/>
<dbReference type="InterPro" id="IPR011992">
    <property type="entry name" value="EF-hand-dom_pair"/>
</dbReference>
<dbReference type="AlphaFoldDB" id="K1QL85"/>
<dbReference type="SUPFAM" id="SSF47473">
    <property type="entry name" value="EF-hand"/>
    <property type="match status" value="1"/>
</dbReference>
<dbReference type="InterPro" id="IPR002048">
    <property type="entry name" value="EF_hand_dom"/>
</dbReference>
<dbReference type="InParanoid" id="K1QL85"/>
<name>K1QL85_MAGGI</name>
<sequence>MHSRDIHCSQYLNTHEIQQIVDSGFLGLDVNPKDNLLEYEELVTLFNQKDVDGDGHLSLTEFEAHVGADFLFTVPLFNYFDGDKNQMLSVREFVDIPFNEMNTNGDSQVTRHEFDHYYTQLLGLGLIIIGSLVYKESGLVNDDISPVLNAITGGDFTLSDLIRIIAVVIIVIGVFSFLVSGAGIIGTCGKFRPVLVVFECCGVNKQSVVDDFQSTAWSRGSDVIPGYCCREATLTTAATLNGTSCTMTPTAQNAYMNSVRDRLLRAF</sequence>
<dbReference type="InterPro" id="IPR018247">
    <property type="entry name" value="EF_Hand_1_Ca_BS"/>
</dbReference>
<protein>
    <submittedName>
        <fullName evidence="1">Uncharacterized protein</fullName>
    </submittedName>
</protein>
<dbReference type="GO" id="GO:0005509">
    <property type="term" value="F:calcium ion binding"/>
    <property type="evidence" value="ECO:0007669"/>
    <property type="project" value="InterPro"/>
</dbReference>
<reference evidence="1" key="1">
    <citation type="journal article" date="2012" name="Nature">
        <title>The oyster genome reveals stress adaptation and complexity of shell formation.</title>
        <authorList>
            <person name="Zhang G."/>
            <person name="Fang X."/>
            <person name="Guo X."/>
            <person name="Li L."/>
            <person name="Luo R."/>
            <person name="Xu F."/>
            <person name="Yang P."/>
            <person name="Zhang L."/>
            <person name="Wang X."/>
            <person name="Qi H."/>
            <person name="Xiong Z."/>
            <person name="Que H."/>
            <person name="Xie Y."/>
            <person name="Holland P.W."/>
            <person name="Paps J."/>
            <person name="Zhu Y."/>
            <person name="Wu F."/>
            <person name="Chen Y."/>
            <person name="Wang J."/>
            <person name="Peng C."/>
            <person name="Meng J."/>
            <person name="Yang L."/>
            <person name="Liu J."/>
            <person name="Wen B."/>
            <person name="Zhang N."/>
            <person name="Huang Z."/>
            <person name="Zhu Q."/>
            <person name="Feng Y."/>
            <person name="Mount A."/>
            <person name="Hedgecock D."/>
            <person name="Xu Z."/>
            <person name="Liu Y."/>
            <person name="Domazet-Loso T."/>
            <person name="Du Y."/>
            <person name="Sun X."/>
            <person name="Zhang S."/>
            <person name="Liu B."/>
            <person name="Cheng P."/>
            <person name="Jiang X."/>
            <person name="Li J."/>
            <person name="Fan D."/>
            <person name="Wang W."/>
            <person name="Fu W."/>
            <person name="Wang T."/>
            <person name="Wang B."/>
            <person name="Zhang J."/>
            <person name="Peng Z."/>
            <person name="Li Y."/>
            <person name="Li N."/>
            <person name="Wang J."/>
            <person name="Chen M."/>
            <person name="He Y."/>
            <person name="Tan F."/>
            <person name="Song X."/>
            <person name="Zheng Q."/>
            <person name="Huang R."/>
            <person name="Yang H."/>
            <person name="Du X."/>
            <person name="Chen L."/>
            <person name="Yang M."/>
            <person name="Gaffney P.M."/>
            <person name="Wang S."/>
            <person name="Luo L."/>
            <person name="She Z."/>
            <person name="Ming Y."/>
            <person name="Huang W."/>
            <person name="Zhang S."/>
            <person name="Huang B."/>
            <person name="Zhang Y."/>
            <person name="Qu T."/>
            <person name="Ni P."/>
            <person name="Miao G."/>
            <person name="Wang J."/>
            <person name="Wang Q."/>
            <person name="Steinberg C.E."/>
            <person name="Wang H."/>
            <person name="Li N."/>
            <person name="Qian L."/>
            <person name="Zhang G."/>
            <person name="Li Y."/>
            <person name="Yang H."/>
            <person name="Liu X."/>
            <person name="Wang J."/>
            <person name="Yin Y."/>
            <person name="Wang J."/>
        </authorList>
    </citation>
    <scope>NUCLEOTIDE SEQUENCE [LARGE SCALE GENOMIC DNA]</scope>
    <source>
        <strain evidence="1">05x7-T-G4-1.051#20</strain>
    </source>
</reference>
<dbReference type="PROSITE" id="PS00018">
    <property type="entry name" value="EF_HAND_1"/>
    <property type="match status" value="1"/>
</dbReference>
<dbReference type="EMBL" id="JH817314">
    <property type="protein sequence ID" value="EKC34613.1"/>
    <property type="molecule type" value="Genomic_DNA"/>
</dbReference>
<gene>
    <name evidence="1" type="ORF">CGI_10005594</name>
</gene>
<evidence type="ECO:0000313" key="1">
    <source>
        <dbReference type="EMBL" id="EKC34613.1"/>
    </source>
</evidence>
<dbReference type="Gene3D" id="1.10.238.10">
    <property type="entry name" value="EF-hand"/>
    <property type="match status" value="1"/>
</dbReference>